<dbReference type="GO" id="GO:0016036">
    <property type="term" value="P:cellular response to phosphate starvation"/>
    <property type="evidence" value="ECO:0007669"/>
    <property type="project" value="TreeGrafter"/>
</dbReference>
<dbReference type="InterPro" id="IPR036890">
    <property type="entry name" value="HATPase_C_sf"/>
</dbReference>
<evidence type="ECO:0000256" key="6">
    <source>
        <dbReference type="ARBA" id="ARBA00022777"/>
    </source>
</evidence>
<dbReference type="EMBL" id="LN650648">
    <property type="protein sequence ID" value="CEI71783.1"/>
    <property type="molecule type" value="Genomic_DNA"/>
</dbReference>
<evidence type="ECO:0000256" key="1">
    <source>
        <dbReference type="ARBA" id="ARBA00000085"/>
    </source>
</evidence>
<evidence type="ECO:0000259" key="10">
    <source>
        <dbReference type="PROSITE" id="PS50109"/>
    </source>
</evidence>
<dbReference type="SUPFAM" id="SSF47384">
    <property type="entry name" value="Homodimeric domain of signal transducing histidine kinase"/>
    <property type="match status" value="1"/>
</dbReference>
<evidence type="ECO:0000313" key="12">
    <source>
        <dbReference type="Proteomes" id="UP000245695"/>
    </source>
</evidence>
<comment type="subcellular location">
    <subcellularLocation>
        <location evidence="2">Membrane</location>
    </subcellularLocation>
</comment>
<feature type="domain" description="Histidine kinase" evidence="10">
    <location>
        <begin position="182"/>
        <end position="398"/>
    </location>
</feature>
<dbReference type="InterPro" id="IPR005467">
    <property type="entry name" value="His_kinase_dom"/>
</dbReference>
<dbReference type="Gene3D" id="1.10.287.130">
    <property type="match status" value="1"/>
</dbReference>
<evidence type="ECO:0000256" key="9">
    <source>
        <dbReference type="SAM" id="Phobius"/>
    </source>
</evidence>
<evidence type="ECO:0000256" key="5">
    <source>
        <dbReference type="ARBA" id="ARBA00022679"/>
    </source>
</evidence>
<dbReference type="InterPro" id="IPR003661">
    <property type="entry name" value="HisK_dim/P_dom"/>
</dbReference>
<dbReference type="InterPro" id="IPR050351">
    <property type="entry name" value="BphY/WalK/GraS-like"/>
</dbReference>
<keyword evidence="9" id="KW-0812">Transmembrane</keyword>
<keyword evidence="12" id="KW-1185">Reference proteome</keyword>
<dbReference type="GO" id="GO:0004721">
    <property type="term" value="F:phosphoprotein phosphatase activity"/>
    <property type="evidence" value="ECO:0007669"/>
    <property type="project" value="TreeGrafter"/>
</dbReference>
<dbReference type="AlphaFoldDB" id="A0A2P2BN17"/>
<dbReference type="CDD" id="cd00082">
    <property type="entry name" value="HisKA"/>
    <property type="match status" value="1"/>
</dbReference>
<dbReference type="PANTHER" id="PTHR45453:SF1">
    <property type="entry name" value="PHOSPHATE REGULON SENSOR PROTEIN PHOR"/>
    <property type="match status" value="1"/>
</dbReference>
<dbReference type="SMART" id="SM00388">
    <property type="entry name" value="HisKA"/>
    <property type="match status" value="1"/>
</dbReference>
<dbReference type="PANTHER" id="PTHR45453">
    <property type="entry name" value="PHOSPHATE REGULON SENSOR PROTEIN PHOR"/>
    <property type="match status" value="1"/>
</dbReference>
<comment type="catalytic activity">
    <reaction evidence="1">
        <text>ATP + protein L-histidine = ADP + protein N-phospho-L-histidine.</text>
        <dbReference type="EC" id="2.7.13.3"/>
    </reaction>
</comment>
<evidence type="ECO:0000256" key="8">
    <source>
        <dbReference type="ARBA" id="ARBA00023136"/>
    </source>
</evidence>
<keyword evidence="5 11" id="KW-0808">Transferase</keyword>
<reference evidence="11 12" key="1">
    <citation type="submission" date="2014-09" db="EMBL/GenBank/DDBJ databases">
        <authorList>
            <person name="Hornung B.V."/>
        </authorList>
    </citation>
    <scope>NUCLEOTIDE SEQUENCE [LARGE SCALE GENOMIC DNA]</scope>
    <source>
        <strain evidence="11 12">FRIFI</strain>
    </source>
</reference>
<evidence type="ECO:0000256" key="3">
    <source>
        <dbReference type="ARBA" id="ARBA00012438"/>
    </source>
</evidence>
<evidence type="ECO:0000313" key="11">
    <source>
        <dbReference type="EMBL" id="CEI71783.1"/>
    </source>
</evidence>
<keyword evidence="8 9" id="KW-0472">Membrane</keyword>
<keyword evidence="7" id="KW-0902">Two-component regulatory system</keyword>
<protein>
    <recommendedName>
        <fullName evidence="3">histidine kinase</fullName>
        <ecNumber evidence="3">2.7.13.3</ecNumber>
    </recommendedName>
</protein>
<dbReference type="InterPro" id="IPR003594">
    <property type="entry name" value="HATPase_dom"/>
</dbReference>
<dbReference type="CDD" id="cd00075">
    <property type="entry name" value="HATPase"/>
    <property type="match status" value="1"/>
</dbReference>
<gene>
    <name evidence="11" type="ORF">FRIFI_0232</name>
</gene>
<dbReference type="GO" id="GO:0005886">
    <property type="term" value="C:plasma membrane"/>
    <property type="evidence" value="ECO:0007669"/>
    <property type="project" value="TreeGrafter"/>
</dbReference>
<evidence type="ECO:0000256" key="7">
    <source>
        <dbReference type="ARBA" id="ARBA00023012"/>
    </source>
</evidence>
<dbReference type="Pfam" id="PF00512">
    <property type="entry name" value="HisKA"/>
    <property type="match status" value="1"/>
</dbReference>
<dbReference type="FunFam" id="3.30.565.10:FF:000006">
    <property type="entry name" value="Sensor histidine kinase WalK"/>
    <property type="match status" value="1"/>
</dbReference>
<dbReference type="PRINTS" id="PR00344">
    <property type="entry name" value="BCTRLSENSOR"/>
</dbReference>
<dbReference type="PROSITE" id="PS50109">
    <property type="entry name" value="HIS_KIN"/>
    <property type="match status" value="1"/>
</dbReference>
<evidence type="ECO:0000256" key="4">
    <source>
        <dbReference type="ARBA" id="ARBA00022553"/>
    </source>
</evidence>
<dbReference type="Proteomes" id="UP000245695">
    <property type="component" value="Chromosome 1"/>
</dbReference>
<feature type="transmembrane region" description="Helical" evidence="9">
    <location>
        <begin position="142"/>
        <end position="161"/>
    </location>
</feature>
<dbReference type="GO" id="GO:0000155">
    <property type="term" value="F:phosphorelay sensor kinase activity"/>
    <property type="evidence" value="ECO:0007669"/>
    <property type="project" value="InterPro"/>
</dbReference>
<name>A0A2P2BN17_9FIRM</name>
<evidence type="ECO:0000256" key="2">
    <source>
        <dbReference type="ARBA" id="ARBA00004370"/>
    </source>
</evidence>
<dbReference type="KEGG" id="rhom:FRIFI_0232"/>
<accession>A0A2P2BN17</accession>
<dbReference type="InterPro" id="IPR004358">
    <property type="entry name" value="Sig_transdc_His_kin-like_C"/>
</dbReference>
<dbReference type="InterPro" id="IPR036097">
    <property type="entry name" value="HisK_dim/P_sf"/>
</dbReference>
<organism evidence="11 12">
    <name type="scientific">Romboutsia hominis</name>
    <dbReference type="NCBI Taxonomy" id="1507512"/>
    <lineage>
        <taxon>Bacteria</taxon>
        <taxon>Bacillati</taxon>
        <taxon>Bacillota</taxon>
        <taxon>Clostridia</taxon>
        <taxon>Peptostreptococcales</taxon>
        <taxon>Peptostreptococcaceae</taxon>
        <taxon>Romboutsia</taxon>
    </lineage>
</organism>
<dbReference type="SUPFAM" id="SSF55874">
    <property type="entry name" value="ATPase domain of HSP90 chaperone/DNA topoisomerase II/histidine kinase"/>
    <property type="match status" value="1"/>
</dbReference>
<dbReference type="EC" id="2.7.13.3" evidence="3"/>
<dbReference type="FunFam" id="1.10.287.130:FF:000001">
    <property type="entry name" value="Two-component sensor histidine kinase"/>
    <property type="match status" value="1"/>
</dbReference>
<dbReference type="Gene3D" id="3.30.565.10">
    <property type="entry name" value="Histidine kinase-like ATPase, C-terminal domain"/>
    <property type="match status" value="1"/>
</dbReference>
<sequence>MFDKLKKKFVLINMTLLTTVFVAIFGTIFAITYTNIVNEMNGEMEVLLRGGHKPKPYYDYIIAEYDRNKNVLNTFTRFNTKIDNNNLKESVVQILNNKSRSGKIEIGDTKYSYTKEDTPMGSKIVLLNRTYLQNTVTQLLKSFLLVGCISLIALLFISFYLTNKALKPIKETFEKQKQFIADASHELKTPLTIIKTNTSLVLSNPNDAVKNQSKWINYINSQCDRMSELVNEMLSLAKLDVEENKIELQSINISKIVQSIMLGFDAIIYENGIELEENISNDIFINGDTEGIKKLFNILMDNAIKHSNKSGKITVDLFKDKNKVKLIVKNTGEGIEPEYLEKIFERFYRIDTSRVRETGGYGLGLSIAKSIVAQHKGKIYAKSNVGKDTTFIVELPLQ</sequence>
<dbReference type="Pfam" id="PF02518">
    <property type="entry name" value="HATPase_c"/>
    <property type="match status" value="1"/>
</dbReference>
<keyword evidence="4" id="KW-0597">Phosphoprotein</keyword>
<keyword evidence="6" id="KW-0418">Kinase</keyword>
<dbReference type="RefSeq" id="WP_166504769.1">
    <property type="nucleotide sequence ID" value="NZ_JAKNTL010000002.1"/>
</dbReference>
<proteinExistence type="predicted"/>
<dbReference type="SMART" id="SM00387">
    <property type="entry name" value="HATPase_c"/>
    <property type="match status" value="1"/>
</dbReference>
<keyword evidence="9" id="KW-1133">Transmembrane helix</keyword>
<feature type="transmembrane region" description="Helical" evidence="9">
    <location>
        <begin position="9"/>
        <end position="33"/>
    </location>
</feature>